<gene>
    <name evidence="1" type="ORF">RJ640_027793</name>
</gene>
<dbReference type="Proteomes" id="UP001187471">
    <property type="component" value="Unassembled WGS sequence"/>
</dbReference>
<dbReference type="GO" id="GO:0006298">
    <property type="term" value="P:mismatch repair"/>
    <property type="evidence" value="ECO:0007669"/>
    <property type="project" value="InterPro"/>
</dbReference>
<accession>A0AA88QKI0</accession>
<dbReference type="AlphaFoldDB" id="A0AA88QKI0"/>
<dbReference type="PANTHER" id="PTHR10073">
    <property type="entry name" value="DNA MISMATCH REPAIR PROTEIN MLH, PMS, MUTL"/>
    <property type="match status" value="1"/>
</dbReference>
<evidence type="ECO:0000313" key="2">
    <source>
        <dbReference type="Proteomes" id="UP001187471"/>
    </source>
</evidence>
<dbReference type="GO" id="GO:0016887">
    <property type="term" value="F:ATP hydrolysis activity"/>
    <property type="evidence" value="ECO:0007669"/>
    <property type="project" value="InterPro"/>
</dbReference>
<dbReference type="InterPro" id="IPR038973">
    <property type="entry name" value="MutL/Mlh/Pms-like"/>
</dbReference>
<dbReference type="PANTHER" id="PTHR10073:SF47">
    <property type="entry name" value="DNA MISMATCH REPAIR PROTEIN MLH3"/>
    <property type="match status" value="1"/>
</dbReference>
<feature type="non-terminal residue" evidence="1">
    <location>
        <position position="1"/>
    </location>
</feature>
<dbReference type="GO" id="GO:0140664">
    <property type="term" value="F:ATP-dependent DNA damage sensor activity"/>
    <property type="evidence" value="ECO:0007669"/>
    <property type="project" value="InterPro"/>
</dbReference>
<name>A0AA88QKI0_9ASTE</name>
<evidence type="ECO:0000313" key="1">
    <source>
        <dbReference type="EMBL" id="KAK2966834.1"/>
    </source>
</evidence>
<sequence length="85" mass="9234">PKKVLHAVKECVLKIALVHFNVSFNVVDIESEDELLRTCPSSSPLSLLRSAFGVEVCSSLHELDVSNSILKLSGYISGPCETFSV</sequence>
<feature type="non-terminal residue" evidence="1">
    <location>
        <position position="85"/>
    </location>
</feature>
<comment type="caution">
    <text evidence="1">The sequence shown here is derived from an EMBL/GenBank/DDBJ whole genome shotgun (WGS) entry which is preliminary data.</text>
</comment>
<dbReference type="GO" id="GO:0032300">
    <property type="term" value="C:mismatch repair complex"/>
    <property type="evidence" value="ECO:0007669"/>
    <property type="project" value="InterPro"/>
</dbReference>
<proteinExistence type="predicted"/>
<protein>
    <submittedName>
        <fullName evidence="1">Uncharacterized protein</fullName>
    </submittedName>
</protein>
<reference evidence="1" key="1">
    <citation type="submission" date="2022-12" db="EMBL/GenBank/DDBJ databases">
        <title>Draft genome assemblies for two species of Escallonia (Escalloniales).</title>
        <authorList>
            <person name="Chanderbali A."/>
            <person name="Dervinis C."/>
            <person name="Anghel I."/>
            <person name="Soltis D."/>
            <person name="Soltis P."/>
            <person name="Zapata F."/>
        </authorList>
    </citation>
    <scope>NUCLEOTIDE SEQUENCE</scope>
    <source>
        <strain evidence="1">UCBG92.1500</strain>
        <tissue evidence="1">Leaf</tissue>
    </source>
</reference>
<organism evidence="1 2">
    <name type="scientific">Escallonia rubra</name>
    <dbReference type="NCBI Taxonomy" id="112253"/>
    <lineage>
        <taxon>Eukaryota</taxon>
        <taxon>Viridiplantae</taxon>
        <taxon>Streptophyta</taxon>
        <taxon>Embryophyta</taxon>
        <taxon>Tracheophyta</taxon>
        <taxon>Spermatophyta</taxon>
        <taxon>Magnoliopsida</taxon>
        <taxon>eudicotyledons</taxon>
        <taxon>Gunneridae</taxon>
        <taxon>Pentapetalae</taxon>
        <taxon>asterids</taxon>
        <taxon>campanulids</taxon>
        <taxon>Escalloniales</taxon>
        <taxon>Escalloniaceae</taxon>
        <taxon>Escallonia</taxon>
    </lineage>
</organism>
<keyword evidence="2" id="KW-1185">Reference proteome</keyword>
<dbReference type="EMBL" id="JAVXUO010003085">
    <property type="protein sequence ID" value="KAK2966834.1"/>
    <property type="molecule type" value="Genomic_DNA"/>
</dbReference>